<accession>A0A399E9P2</accession>
<keyword evidence="2" id="KW-1185">Reference proteome</keyword>
<proteinExistence type="predicted"/>
<sequence>MAHDYRAPQAVRDAARKGLELRRRYGRGGSEAGLEVARRLAMGRPMSLNEVRLLAQFFSRHAKDAPEPPGAGQEPSDAYIAWLLWGGDTGREWAGEVLGGLGTAL</sequence>
<evidence type="ECO:0000313" key="2">
    <source>
        <dbReference type="Proteomes" id="UP000265715"/>
    </source>
</evidence>
<dbReference type="RefSeq" id="WP_119316094.1">
    <property type="nucleotide sequence ID" value="NZ_QXDL01000173.1"/>
</dbReference>
<organism evidence="1 2">
    <name type="scientific">Calidithermus terrae</name>
    <dbReference type="NCBI Taxonomy" id="1408545"/>
    <lineage>
        <taxon>Bacteria</taxon>
        <taxon>Thermotogati</taxon>
        <taxon>Deinococcota</taxon>
        <taxon>Deinococci</taxon>
        <taxon>Thermales</taxon>
        <taxon>Thermaceae</taxon>
        <taxon>Calidithermus</taxon>
    </lineage>
</organism>
<dbReference type="EMBL" id="QXDL01000173">
    <property type="protein sequence ID" value="RIH81447.1"/>
    <property type="molecule type" value="Genomic_DNA"/>
</dbReference>
<protein>
    <submittedName>
        <fullName evidence="1">Uncharacterized protein</fullName>
    </submittedName>
</protein>
<dbReference type="Proteomes" id="UP000265715">
    <property type="component" value="Unassembled WGS sequence"/>
</dbReference>
<comment type="caution">
    <text evidence="1">The sequence shown here is derived from an EMBL/GenBank/DDBJ whole genome shotgun (WGS) entry which is preliminary data.</text>
</comment>
<dbReference type="AlphaFoldDB" id="A0A399E9P2"/>
<gene>
    <name evidence="1" type="ORF">Mterra_03155</name>
</gene>
<name>A0A399E9P2_9DEIN</name>
<reference evidence="1 2" key="1">
    <citation type="submission" date="2018-08" db="EMBL/GenBank/DDBJ databases">
        <title>Meiothermus terrae DSM 26712 genome sequencing project.</title>
        <authorList>
            <person name="Da Costa M.S."/>
            <person name="Albuquerque L."/>
            <person name="Raposo P."/>
            <person name="Froufe H.J.C."/>
            <person name="Barroso C.S."/>
            <person name="Egas C."/>
        </authorList>
    </citation>
    <scope>NUCLEOTIDE SEQUENCE [LARGE SCALE GENOMIC DNA]</scope>
    <source>
        <strain evidence="1 2">DSM 26712</strain>
    </source>
</reference>
<dbReference type="OrthoDB" id="7270696at2"/>
<evidence type="ECO:0000313" key="1">
    <source>
        <dbReference type="EMBL" id="RIH81447.1"/>
    </source>
</evidence>